<comment type="caution">
    <text evidence="1">The sequence shown here is derived from an EMBL/GenBank/DDBJ whole genome shotgun (WGS) entry which is preliminary data.</text>
</comment>
<evidence type="ECO:0000313" key="2">
    <source>
        <dbReference type="Proteomes" id="UP000235703"/>
    </source>
</evidence>
<dbReference type="OrthoDB" id="3577648at2"/>
<dbReference type="AlphaFoldDB" id="A0A2N6PIX9"/>
<dbReference type="Proteomes" id="UP000235703">
    <property type="component" value="Unassembled WGS sequence"/>
</dbReference>
<reference evidence="1 2" key="1">
    <citation type="submission" date="2017-09" db="EMBL/GenBank/DDBJ databases">
        <title>Bacterial strain isolated from the female urinary microbiota.</title>
        <authorList>
            <person name="Thomas-White K."/>
            <person name="Kumar N."/>
            <person name="Forster S."/>
            <person name="Putonti C."/>
            <person name="Lawley T."/>
            <person name="Wolfe A.J."/>
        </authorList>
    </citation>
    <scope>NUCLEOTIDE SEQUENCE [LARGE SCALE GENOMIC DNA]</scope>
    <source>
        <strain evidence="1 2">UMB0680</strain>
    </source>
</reference>
<gene>
    <name evidence="1" type="ORF">CJ198_04695</name>
</gene>
<name>A0A2N6PIX9_9MICO</name>
<keyword evidence="2" id="KW-1185">Reference proteome</keyword>
<accession>A0A2N6PIX9</accession>
<sequence>MEVKDSALKHGVRPEDIRHALVNVITVHFFDDYRMVVGPARDGSLLEVAVNRSSEVFHAMPVRPKFLRRK</sequence>
<protein>
    <submittedName>
        <fullName evidence="1">Uncharacterized protein</fullName>
    </submittedName>
</protein>
<evidence type="ECO:0000313" key="1">
    <source>
        <dbReference type="EMBL" id="PMB98627.1"/>
    </source>
</evidence>
<organism evidence="1 2">
    <name type="scientific">Brevibacterium luteolum</name>
    <dbReference type="NCBI Taxonomy" id="199591"/>
    <lineage>
        <taxon>Bacteria</taxon>
        <taxon>Bacillati</taxon>
        <taxon>Actinomycetota</taxon>
        <taxon>Actinomycetes</taxon>
        <taxon>Micrococcales</taxon>
        <taxon>Brevibacteriaceae</taxon>
        <taxon>Brevibacterium</taxon>
    </lineage>
</organism>
<proteinExistence type="predicted"/>
<dbReference type="EMBL" id="PNFZ01000002">
    <property type="protein sequence ID" value="PMB98627.1"/>
    <property type="molecule type" value="Genomic_DNA"/>
</dbReference>
<dbReference type="RefSeq" id="WP_102161268.1">
    <property type="nucleotide sequence ID" value="NZ_JALXRF010000036.1"/>
</dbReference>